<dbReference type="Proteomes" id="UP001141458">
    <property type="component" value="Unassembled WGS sequence"/>
</dbReference>
<keyword evidence="11" id="KW-1185">Reference proteome</keyword>
<dbReference type="STRING" id="33033.NW74_06140"/>
<evidence type="ECO:0000256" key="2">
    <source>
        <dbReference type="ARBA" id="ARBA00022692"/>
    </source>
</evidence>
<dbReference type="InterPro" id="IPR050932">
    <property type="entry name" value="TM2D1-3-like"/>
</dbReference>
<sequence length="111" mass="12523">MEKQKVDMYVMNNAKYFDSSSIPFIRQRLESMSDESFMTLQSIEFKDPTTLLIISILVGSLGVDRFMLGETGMGVLKLLTGGCCGVLTIIDWFSISKKTKEYNLNKFNSVS</sequence>
<evidence type="ECO:0000256" key="5">
    <source>
        <dbReference type="SAM" id="Phobius"/>
    </source>
</evidence>
<reference evidence="7 11" key="1">
    <citation type="submission" date="2014-10" db="EMBL/GenBank/DDBJ databases">
        <title>Complete genome sequence of Parvimonas micra KCOM 1535 (= ChDC B708).</title>
        <authorList>
            <person name="Kook J.-K."/>
            <person name="Park S.-N."/>
            <person name="Lim Y.K."/>
            <person name="Roh H."/>
        </authorList>
    </citation>
    <scope>NUCLEOTIDE SEQUENCE [LARGE SCALE GENOMIC DNA]</scope>
    <source>
        <strain evidence="7">KCOM 1535</strain>
        <strain evidence="11">KCOM 1535 / ChDC B708</strain>
    </source>
</reference>
<name>A0A0B4S2T2_9FIRM</name>
<comment type="subcellular location">
    <subcellularLocation>
        <location evidence="1">Membrane</location>
        <topology evidence="1">Multi-pass membrane protein</topology>
    </subcellularLocation>
</comment>
<evidence type="ECO:0000259" key="6">
    <source>
        <dbReference type="Pfam" id="PF05154"/>
    </source>
</evidence>
<dbReference type="Pfam" id="PF05154">
    <property type="entry name" value="TM2"/>
    <property type="match status" value="1"/>
</dbReference>
<keyword evidence="4 5" id="KW-0472">Membrane</keyword>
<evidence type="ECO:0000313" key="11">
    <source>
        <dbReference type="Proteomes" id="UP000031386"/>
    </source>
</evidence>
<dbReference type="EMBL" id="JABZRE010000011">
    <property type="protein sequence ID" value="MBF1306943.1"/>
    <property type="molecule type" value="Genomic_DNA"/>
</dbReference>
<feature type="transmembrane region" description="Helical" evidence="5">
    <location>
        <begin position="74"/>
        <end position="93"/>
    </location>
</feature>
<dbReference type="AlphaFoldDB" id="A0A0B4S2T2"/>
<evidence type="ECO:0000313" key="7">
    <source>
        <dbReference type="EMBL" id="AIZ36946.1"/>
    </source>
</evidence>
<protein>
    <submittedName>
        <fullName evidence="8">TM2 domain-containing protein</fullName>
    </submittedName>
</protein>
<evidence type="ECO:0000313" key="8">
    <source>
        <dbReference type="EMBL" id="MBF1306943.1"/>
    </source>
</evidence>
<reference evidence="9" key="3">
    <citation type="submission" date="2022-07" db="EMBL/GenBank/DDBJ databases">
        <title>Parvimonas micra travels from the subgingival sulcus of the human oral cavity to the colorectal adenocarcinoma.</title>
        <authorList>
            <person name="Conde-Perez K."/>
            <person name="Buetas E."/>
            <person name="Aja-Macaya P."/>
            <person name="Martin-De Arribas E."/>
            <person name="Iglesias-Corras I."/>
            <person name="Trigo-Tasende N."/>
            <person name="Nasser-Ali M."/>
            <person name="Estevez L.S."/>
            <person name="Rumbo-Feal S."/>
            <person name="Otero-Alen B."/>
            <person name="Noguera J.F."/>
            <person name="Concha A."/>
            <person name="Pardinas-Lopez S."/>
            <person name="Carda-Dieguez M."/>
            <person name="Gomez-Randulfe I."/>
            <person name="Martinez-Lago N."/>
            <person name="Ladra S."/>
            <person name="Aparicio L.A."/>
            <person name="Bou G."/>
            <person name="Mira A."/>
            <person name="Vallejo J.A."/>
            <person name="Poza M."/>
        </authorList>
    </citation>
    <scope>NUCLEOTIDE SEQUENCE</scope>
    <source>
        <strain evidence="10">PM102KC-G-1</strain>
        <strain evidence="9">PM79KC-AC-4</strain>
    </source>
</reference>
<proteinExistence type="predicted"/>
<dbReference type="Proteomes" id="UP001210690">
    <property type="component" value="Chromosome"/>
</dbReference>
<keyword evidence="2 5" id="KW-0812">Transmembrane</keyword>
<gene>
    <name evidence="8" type="ORF">HXM94_04095</name>
    <name evidence="10" type="ORF">NM222_01680</name>
    <name evidence="9" type="ORF">NND69_02455</name>
    <name evidence="7" type="ORF">NW74_06140</name>
</gene>
<evidence type="ECO:0000256" key="3">
    <source>
        <dbReference type="ARBA" id="ARBA00022989"/>
    </source>
</evidence>
<dbReference type="Proteomes" id="UP000758611">
    <property type="component" value="Unassembled WGS sequence"/>
</dbReference>
<dbReference type="InterPro" id="IPR007829">
    <property type="entry name" value="TM2"/>
</dbReference>
<dbReference type="OrthoDB" id="8215804at2"/>
<evidence type="ECO:0000256" key="4">
    <source>
        <dbReference type="ARBA" id="ARBA00023136"/>
    </source>
</evidence>
<organism evidence="7 11">
    <name type="scientific">Parvimonas micra</name>
    <dbReference type="NCBI Taxonomy" id="33033"/>
    <lineage>
        <taxon>Bacteria</taxon>
        <taxon>Bacillati</taxon>
        <taxon>Bacillota</taxon>
        <taxon>Tissierellia</taxon>
        <taxon>Tissierellales</taxon>
        <taxon>Peptoniphilaceae</taxon>
        <taxon>Parvimonas</taxon>
    </lineage>
</organism>
<evidence type="ECO:0000256" key="1">
    <source>
        <dbReference type="ARBA" id="ARBA00004141"/>
    </source>
</evidence>
<evidence type="ECO:0000313" key="9">
    <source>
        <dbReference type="EMBL" id="MCZ7407233.1"/>
    </source>
</evidence>
<dbReference type="EMBL" id="JANDZV010000001">
    <property type="protein sequence ID" value="MCZ7407233.1"/>
    <property type="molecule type" value="Genomic_DNA"/>
</dbReference>
<dbReference type="RefSeq" id="WP_029949843.1">
    <property type="nucleotide sequence ID" value="NZ_BHYQ01000003.1"/>
</dbReference>
<evidence type="ECO:0000313" key="10">
    <source>
        <dbReference type="EMBL" id="WBB31206.1"/>
    </source>
</evidence>
<dbReference type="Proteomes" id="UP000031386">
    <property type="component" value="Chromosome"/>
</dbReference>
<dbReference type="KEGG" id="pmic:NW74_06140"/>
<feature type="domain" description="TM2" evidence="6">
    <location>
        <begin position="46"/>
        <end position="93"/>
    </location>
</feature>
<dbReference type="EMBL" id="CP101412">
    <property type="protein sequence ID" value="WBB31206.1"/>
    <property type="molecule type" value="Genomic_DNA"/>
</dbReference>
<keyword evidence="3 5" id="KW-1133">Transmembrane helix</keyword>
<dbReference type="PANTHER" id="PTHR21016:SF25">
    <property type="entry name" value="TM2 DOMAIN-CONTAINING PROTEIN DDB_G0277895-RELATED"/>
    <property type="match status" value="1"/>
</dbReference>
<dbReference type="GO" id="GO:0016020">
    <property type="term" value="C:membrane"/>
    <property type="evidence" value="ECO:0007669"/>
    <property type="project" value="UniProtKB-SubCell"/>
</dbReference>
<reference evidence="8" key="2">
    <citation type="submission" date="2020-04" db="EMBL/GenBank/DDBJ databases">
        <title>Deep metagenomics examines the oral microbiome during advanced dental caries in children, revealing novel taxa and co-occurrences with host molecules.</title>
        <authorList>
            <person name="Baker J.L."/>
            <person name="Morton J.T."/>
            <person name="Dinis M."/>
            <person name="Alvarez R."/>
            <person name="Tran N.C."/>
            <person name="Knight R."/>
            <person name="Edlund A."/>
        </authorList>
    </citation>
    <scope>NUCLEOTIDE SEQUENCE</scope>
    <source>
        <strain evidence="8">JCVI_23_bin.11</strain>
    </source>
</reference>
<dbReference type="PANTHER" id="PTHR21016">
    <property type="entry name" value="BETA-AMYLOID BINDING PROTEIN-RELATED"/>
    <property type="match status" value="1"/>
</dbReference>
<dbReference type="EMBL" id="CP009761">
    <property type="protein sequence ID" value="AIZ36946.1"/>
    <property type="molecule type" value="Genomic_DNA"/>
</dbReference>
<accession>A0A0B4S2T2</accession>